<keyword evidence="1" id="KW-0472">Membrane</keyword>
<organism evidence="2 3">
    <name type="scientific">Lasiosphaeria miniovina</name>
    <dbReference type="NCBI Taxonomy" id="1954250"/>
    <lineage>
        <taxon>Eukaryota</taxon>
        <taxon>Fungi</taxon>
        <taxon>Dikarya</taxon>
        <taxon>Ascomycota</taxon>
        <taxon>Pezizomycotina</taxon>
        <taxon>Sordariomycetes</taxon>
        <taxon>Sordariomycetidae</taxon>
        <taxon>Sordariales</taxon>
        <taxon>Lasiosphaeriaceae</taxon>
        <taxon>Lasiosphaeria</taxon>
    </lineage>
</organism>
<feature type="transmembrane region" description="Helical" evidence="1">
    <location>
        <begin position="43"/>
        <end position="65"/>
    </location>
</feature>
<keyword evidence="1" id="KW-0812">Transmembrane</keyword>
<dbReference type="GeneID" id="85318993"/>
<keyword evidence="1" id="KW-1133">Transmembrane helix</keyword>
<reference evidence="2" key="1">
    <citation type="submission" date="2023-06" db="EMBL/GenBank/DDBJ databases">
        <title>Genome-scale phylogeny and comparative genomics of the fungal order Sordariales.</title>
        <authorList>
            <consortium name="Lawrence Berkeley National Laboratory"/>
            <person name="Hensen N."/>
            <person name="Bonometti L."/>
            <person name="Westerberg I."/>
            <person name="Brannstrom I.O."/>
            <person name="Guillou S."/>
            <person name="Cros-Aarteil S."/>
            <person name="Calhoun S."/>
            <person name="Haridas S."/>
            <person name="Kuo A."/>
            <person name="Mondo S."/>
            <person name="Pangilinan J."/>
            <person name="Riley R."/>
            <person name="LaButti K."/>
            <person name="Andreopoulos B."/>
            <person name="Lipzen A."/>
            <person name="Chen C."/>
            <person name="Yanf M."/>
            <person name="Daum C."/>
            <person name="Ng V."/>
            <person name="Clum A."/>
            <person name="Steindorff A."/>
            <person name="Ohm R."/>
            <person name="Martin F."/>
            <person name="Silar P."/>
            <person name="Natvig D."/>
            <person name="Lalanne C."/>
            <person name="Gautier V."/>
            <person name="Ament-velasquez S.L."/>
            <person name="Kruys A."/>
            <person name="Hutchinson M.I."/>
            <person name="Powell A.J."/>
            <person name="Barry K."/>
            <person name="Miller A.N."/>
            <person name="Grigoriev I.V."/>
            <person name="Debuchy R."/>
            <person name="Gladieux P."/>
            <person name="Thoren M.H."/>
            <person name="Johannesson H."/>
        </authorList>
    </citation>
    <scope>NUCLEOTIDE SEQUENCE</scope>
    <source>
        <strain evidence="2">SMH2392-1A</strain>
    </source>
</reference>
<name>A0AA40A607_9PEZI</name>
<evidence type="ECO:0000313" key="3">
    <source>
        <dbReference type="Proteomes" id="UP001172101"/>
    </source>
</evidence>
<gene>
    <name evidence="2" type="ORF">B0T26DRAFT_600518</name>
</gene>
<proteinExistence type="predicted"/>
<feature type="non-terminal residue" evidence="2">
    <location>
        <position position="70"/>
    </location>
</feature>
<accession>A0AA40A607</accession>
<dbReference type="Proteomes" id="UP001172101">
    <property type="component" value="Unassembled WGS sequence"/>
</dbReference>
<protein>
    <submittedName>
        <fullName evidence="2">Uncharacterized protein</fullName>
    </submittedName>
</protein>
<keyword evidence="3" id="KW-1185">Reference proteome</keyword>
<feature type="transmembrane region" description="Helical" evidence="1">
    <location>
        <begin position="12"/>
        <end position="31"/>
    </location>
</feature>
<dbReference type="RefSeq" id="XP_060293235.1">
    <property type="nucleotide sequence ID" value="XM_060435723.1"/>
</dbReference>
<dbReference type="AlphaFoldDB" id="A0AA40A607"/>
<comment type="caution">
    <text evidence="2">The sequence shown here is derived from an EMBL/GenBank/DDBJ whole genome shotgun (WGS) entry which is preliminary data.</text>
</comment>
<evidence type="ECO:0000313" key="2">
    <source>
        <dbReference type="EMBL" id="KAK0709931.1"/>
    </source>
</evidence>
<dbReference type="EMBL" id="JAUIRO010000006">
    <property type="protein sequence ID" value="KAK0709931.1"/>
    <property type="molecule type" value="Genomic_DNA"/>
</dbReference>
<evidence type="ECO:0000256" key="1">
    <source>
        <dbReference type="SAM" id="Phobius"/>
    </source>
</evidence>
<sequence>WKVHWHLPSLMLSQYLFGAAFALGHHFYYVALDTTVVGSQWSLQVGVFLAFITQRCFVSAALVAYKQCAW</sequence>
<feature type="non-terminal residue" evidence="2">
    <location>
        <position position="1"/>
    </location>
</feature>